<proteinExistence type="predicted"/>
<dbReference type="AlphaFoldDB" id="W7YL92"/>
<comment type="caution">
    <text evidence="1">The sequence shown here is derived from an EMBL/GenBank/DDBJ whole genome shotgun (WGS) entry which is preliminary data.</text>
</comment>
<sequence length="94" mass="10865">MNKQDETDLMKEAKTIAVQHLKEKYEIDVEITKQKMLPTYVNDEITMEGHVIGHPDQSFNIAVDYKEKKTMNFAMSPELVSAIRAKGHEPFIKK</sequence>
<reference evidence="1 2" key="1">
    <citation type="journal article" date="2014" name="Genome Announc.">
        <title>Draft Genome Sequence of Paenibacillus pini JCM 16418T, Isolated from the Rhizosphere of Pine Tree.</title>
        <authorList>
            <person name="Yuki M."/>
            <person name="Oshima K."/>
            <person name="Suda W."/>
            <person name="Oshida Y."/>
            <person name="Kitamura K."/>
            <person name="Iida Y."/>
            <person name="Hattori M."/>
            <person name="Ohkuma M."/>
        </authorList>
    </citation>
    <scope>NUCLEOTIDE SEQUENCE [LARGE SCALE GENOMIC DNA]</scope>
    <source>
        <strain evidence="1 2">JCM 16418</strain>
    </source>
</reference>
<protein>
    <submittedName>
        <fullName evidence="1">Uncharacterized protein</fullName>
    </submittedName>
</protein>
<dbReference type="RefSeq" id="WP_036649357.1">
    <property type="nucleotide sequence ID" value="NZ_BAVZ01000007.1"/>
</dbReference>
<accession>W7YL92</accession>
<evidence type="ECO:0000313" key="1">
    <source>
        <dbReference type="EMBL" id="GAF08523.1"/>
    </source>
</evidence>
<evidence type="ECO:0000313" key="2">
    <source>
        <dbReference type="Proteomes" id="UP000019364"/>
    </source>
</evidence>
<dbReference type="OrthoDB" id="2658937at2"/>
<dbReference type="EMBL" id="BAVZ01000007">
    <property type="protein sequence ID" value="GAF08523.1"/>
    <property type="molecule type" value="Genomic_DNA"/>
</dbReference>
<name>W7YL92_9BACL</name>
<gene>
    <name evidence="1" type="ORF">JCM16418_2605</name>
</gene>
<dbReference type="eggNOG" id="ENOG50306BU">
    <property type="taxonomic scope" value="Bacteria"/>
</dbReference>
<dbReference type="STRING" id="1236976.JCM16418_2605"/>
<dbReference type="Proteomes" id="UP000019364">
    <property type="component" value="Unassembled WGS sequence"/>
</dbReference>
<keyword evidence="2" id="KW-1185">Reference proteome</keyword>
<organism evidence="1 2">
    <name type="scientific">Paenibacillus pini JCM 16418</name>
    <dbReference type="NCBI Taxonomy" id="1236976"/>
    <lineage>
        <taxon>Bacteria</taxon>
        <taxon>Bacillati</taxon>
        <taxon>Bacillota</taxon>
        <taxon>Bacilli</taxon>
        <taxon>Bacillales</taxon>
        <taxon>Paenibacillaceae</taxon>
        <taxon>Paenibacillus</taxon>
    </lineage>
</organism>